<feature type="binding site" evidence="9 13">
    <location>
        <position position="427"/>
    </location>
    <ligand>
        <name>Mn(2+)</name>
        <dbReference type="ChEBI" id="CHEBI:29035"/>
        <label>2</label>
    </ligand>
</feature>
<comment type="function">
    <text evidence="2 9">Catalyzes the interconversion of 2-phosphoglycerate and 3-phosphoglycerate.</text>
</comment>
<dbReference type="CDD" id="cd16010">
    <property type="entry name" value="iPGM"/>
    <property type="match status" value="1"/>
</dbReference>
<comment type="caution">
    <text evidence="16">The sequence shown here is derived from an EMBL/GenBank/DDBJ whole genome shotgun (WGS) entry which is preliminary data.</text>
</comment>
<evidence type="ECO:0000256" key="11">
    <source>
        <dbReference type="PIRSR" id="PIRSR001492-1"/>
    </source>
</evidence>
<dbReference type="NCBIfam" id="TIGR01307">
    <property type="entry name" value="pgm_bpd_ind"/>
    <property type="match status" value="1"/>
</dbReference>
<dbReference type="Gene3D" id="3.40.720.10">
    <property type="entry name" value="Alkaline Phosphatase, subunit A"/>
    <property type="match status" value="1"/>
</dbReference>
<feature type="binding site" evidence="9 12">
    <location>
        <position position="177"/>
    </location>
    <ligand>
        <name>substrate</name>
    </ligand>
</feature>
<dbReference type="AlphaFoldDB" id="A0A2S9T542"/>
<feature type="binding site" evidence="9 12">
    <location>
        <begin position="147"/>
        <end position="148"/>
    </location>
    <ligand>
        <name>substrate</name>
    </ligand>
</feature>
<dbReference type="EC" id="5.4.2.12" evidence="9 10"/>
<proteinExistence type="inferred from homology"/>
<dbReference type="InterPro" id="IPR006124">
    <property type="entry name" value="Metalloenzyme"/>
</dbReference>
<evidence type="ECO:0000256" key="4">
    <source>
        <dbReference type="ARBA" id="ARBA00008819"/>
    </source>
</evidence>
<dbReference type="InterPro" id="IPR036646">
    <property type="entry name" value="PGAM_B_sf"/>
</dbReference>
<dbReference type="SUPFAM" id="SSF64158">
    <property type="entry name" value="2,3-Bisphosphoglycerate-independent phosphoglycerate mutase, substrate-binding domain"/>
    <property type="match status" value="1"/>
</dbReference>
<dbReference type="GO" id="GO:0030145">
    <property type="term" value="F:manganese ion binding"/>
    <property type="evidence" value="ECO:0007669"/>
    <property type="project" value="UniProtKB-UniRule"/>
</dbReference>
<dbReference type="UniPathway" id="UPA00109">
    <property type="reaction ID" value="UER00186"/>
</dbReference>
<comment type="subunit">
    <text evidence="9">Monomer.</text>
</comment>
<dbReference type="GO" id="GO:0006007">
    <property type="term" value="P:glucose catabolic process"/>
    <property type="evidence" value="ECO:0007669"/>
    <property type="project" value="InterPro"/>
</dbReference>
<comment type="similarity">
    <text evidence="4 9">Belongs to the BPG-independent phosphoglycerate mutase family.</text>
</comment>
<evidence type="ECO:0000259" key="15">
    <source>
        <dbReference type="Pfam" id="PF06415"/>
    </source>
</evidence>
<dbReference type="PANTHER" id="PTHR31637:SF0">
    <property type="entry name" value="2,3-BISPHOSPHOGLYCERATE-INDEPENDENT PHOSPHOGLYCERATE MUTASE"/>
    <property type="match status" value="1"/>
</dbReference>
<reference evidence="16 17" key="1">
    <citation type="submission" date="2017-09" db="EMBL/GenBank/DDBJ databases">
        <title>Reassesment of A. cryaerophilus.</title>
        <authorList>
            <person name="Perez-Cataluna A."/>
            <person name="Collado L."/>
            <person name="Salgado O."/>
            <person name="Lefinanco V."/>
            <person name="Figueras M.J."/>
        </authorList>
    </citation>
    <scope>NUCLEOTIDE SEQUENCE [LARGE SCALE GENOMIC DNA]</scope>
    <source>
        <strain evidence="16 17">LMG 10210</strain>
    </source>
</reference>
<keyword evidence="8 9" id="KW-0413">Isomerase</keyword>
<evidence type="ECO:0000256" key="6">
    <source>
        <dbReference type="ARBA" id="ARBA00023152"/>
    </source>
</evidence>
<evidence type="ECO:0000256" key="9">
    <source>
        <dbReference type="HAMAP-Rule" id="MF_01038"/>
    </source>
</evidence>
<dbReference type="GO" id="GO:0004619">
    <property type="term" value="F:phosphoglycerate mutase activity"/>
    <property type="evidence" value="ECO:0007669"/>
    <property type="project" value="UniProtKB-UniRule"/>
</dbReference>
<dbReference type="InterPro" id="IPR005995">
    <property type="entry name" value="Pgm_bpd_ind"/>
</dbReference>
<gene>
    <name evidence="9" type="primary">gpmI</name>
    <name evidence="16" type="ORF">CJ673_08215</name>
</gene>
<dbReference type="RefSeq" id="WP_105915725.1">
    <property type="nucleotide sequence ID" value="NZ_NXGE01000005.1"/>
</dbReference>
<dbReference type="Pfam" id="PF06415">
    <property type="entry name" value="iPGM_N"/>
    <property type="match status" value="1"/>
</dbReference>
<evidence type="ECO:0000256" key="1">
    <source>
        <dbReference type="ARBA" id="ARBA00000370"/>
    </source>
</evidence>
<keyword evidence="6 9" id="KW-0324">Glycolysis</keyword>
<dbReference type="GO" id="GO:0005829">
    <property type="term" value="C:cytosol"/>
    <property type="evidence" value="ECO:0007669"/>
    <property type="project" value="TreeGrafter"/>
</dbReference>
<evidence type="ECO:0000256" key="10">
    <source>
        <dbReference type="NCBIfam" id="TIGR01307"/>
    </source>
</evidence>
<evidence type="ECO:0000256" key="13">
    <source>
        <dbReference type="PIRSR" id="PIRSR001492-3"/>
    </source>
</evidence>
<dbReference type="SUPFAM" id="SSF53649">
    <property type="entry name" value="Alkaline phosphatase-like"/>
    <property type="match status" value="1"/>
</dbReference>
<keyword evidence="7 9" id="KW-0464">Manganese</keyword>
<name>A0A2S9T542_9BACT</name>
<feature type="binding site" evidence="9 12">
    <location>
        <position position="320"/>
    </location>
    <ligand>
        <name>substrate</name>
    </ligand>
</feature>
<dbReference type="GO" id="GO:0006096">
    <property type="term" value="P:glycolytic process"/>
    <property type="evidence" value="ECO:0007669"/>
    <property type="project" value="UniProtKB-UniRule"/>
</dbReference>
<feature type="domain" description="BPG-independent PGAM N-terminal" evidence="15">
    <location>
        <begin position="81"/>
        <end position="284"/>
    </location>
</feature>
<feature type="binding site" evidence="9 12">
    <location>
        <position position="183"/>
    </location>
    <ligand>
        <name>substrate</name>
    </ligand>
</feature>
<keyword evidence="5 9" id="KW-0479">Metal-binding</keyword>
<comment type="pathway">
    <text evidence="3 9">Carbohydrate degradation; glycolysis; pyruvate from D-glyceraldehyde 3-phosphate: step 3/5.</text>
</comment>
<evidence type="ECO:0000256" key="5">
    <source>
        <dbReference type="ARBA" id="ARBA00022723"/>
    </source>
</evidence>
<evidence type="ECO:0000256" key="2">
    <source>
        <dbReference type="ARBA" id="ARBA00002315"/>
    </source>
</evidence>
<comment type="catalytic activity">
    <reaction evidence="1 9">
        <text>(2R)-2-phosphoglycerate = (2R)-3-phosphoglycerate</text>
        <dbReference type="Rhea" id="RHEA:15901"/>
        <dbReference type="ChEBI" id="CHEBI:58272"/>
        <dbReference type="ChEBI" id="CHEBI:58289"/>
        <dbReference type="EC" id="5.4.2.12"/>
    </reaction>
</comment>
<evidence type="ECO:0000256" key="8">
    <source>
        <dbReference type="ARBA" id="ARBA00023235"/>
    </source>
</evidence>
<evidence type="ECO:0000256" key="3">
    <source>
        <dbReference type="ARBA" id="ARBA00004798"/>
    </source>
</evidence>
<dbReference type="PIRSF" id="PIRSF001492">
    <property type="entry name" value="IPGAM"/>
    <property type="match status" value="1"/>
</dbReference>
<organism evidence="16 17">
    <name type="scientific">Aliarcobacter cryaerophilus</name>
    <dbReference type="NCBI Taxonomy" id="28198"/>
    <lineage>
        <taxon>Bacteria</taxon>
        <taxon>Pseudomonadati</taxon>
        <taxon>Campylobacterota</taxon>
        <taxon>Epsilonproteobacteria</taxon>
        <taxon>Campylobacterales</taxon>
        <taxon>Arcobacteraceae</taxon>
        <taxon>Aliarcobacter</taxon>
    </lineage>
</organism>
<feature type="active site" description="Phosphoserine intermediate" evidence="9 11">
    <location>
        <position position="61"/>
    </location>
</feature>
<feature type="binding site" evidence="9 12">
    <location>
        <position position="118"/>
    </location>
    <ligand>
        <name>substrate</name>
    </ligand>
</feature>
<comment type="cofactor">
    <cofactor evidence="9">
        <name>Mn(2+)</name>
        <dbReference type="ChEBI" id="CHEBI:29035"/>
    </cofactor>
    <text evidence="9">Binds 2 manganese ions per subunit.</text>
</comment>
<dbReference type="FunFam" id="3.40.1450.10:FF:000002">
    <property type="entry name" value="2,3-bisphosphoglycerate-independent phosphoglycerate mutase"/>
    <property type="match status" value="1"/>
</dbReference>
<feature type="binding site" evidence="9 13">
    <location>
        <position position="445"/>
    </location>
    <ligand>
        <name>Mn(2+)</name>
        <dbReference type="ChEBI" id="CHEBI:29035"/>
        <label>1</label>
    </ligand>
</feature>
<accession>A0A2S9T542</accession>
<evidence type="ECO:0000259" key="14">
    <source>
        <dbReference type="Pfam" id="PF01676"/>
    </source>
</evidence>
<feature type="binding site" evidence="9 13">
    <location>
        <position position="390"/>
    </location>
    <ligand>
        <name>Mn(2+)</name>
        <dbReference type="ChEBI" id="CHEBI:29035"/>
        <label>1</label>
    </ligand>
</feature>
<protein>
    <recommendedName>
        <fullName evidence="9 10">2,3-bisphosphoglycerate-independent phosphoglycerate mutase</fullName>
        <shortName evidence="9">BPG-independent PGAM</shortName>
        <shortName evidence="9">Phosphoglyceromutase</shortName>
        <shortName evidence="9">iPGM</shortName>
        <ecNumber evidence="9 10">5.4.2.12</ecNumber>
    </recommendedName>
</protein>
<dbReference type="PANTHER" id="PTHR31637">
    <property type="entry name" value="2,3-BISPHOSPHOGLYCERATE-INDEPENDENT PHOSPHOGLYCERATE MUTASE"/>
    <property type="match status" value="1"/>
</dbReference>
<evidence type="ECO:0000256" key="12">
    <source>
        <dbReference type="PIRSR" id="PIRSR001492-2"/>
    </source>
</evidence>
<evidence type="ECO:0000256" key="7">
    <source>
        <dbReference type="ARBA" id="ARBA00023211"/>
    </source>
</evidence>
<evidence type="ECO:0000313" key="16">
    <source>
        <dbReference type="EMBL" id="PRM93948.1"/>
    </source>
</evidence>
<feature type="binding site" evidence="9 13">
    <location>
        <position position="61"/>
    </location>
    <ligand>
        <name>Mn(2+)</name>
        <dbReference type="ChEBI" id="CHEBI:29035"/>
        <label>2</label>
    </ligand>
</feature>
<dbReference type="Gene3D" id="3.40.1450.10">
    <property type="entry name" value="BPG-independent phosphoglycerate mutase, domain B"/>
    <property type="match status" value="1"/>
</dbReference>
<dbReference type="Pfam" id="PF01676">
    <property type="entry name" value="Metalloenzyme"/>
    <property type="match status" value="1"/>
</dbReference>
<feature type="domain" description="Metalloenzyme" evidence="14">
    <location>
        <begin position="3"/>
        <end position="481"/>
    </location>
</feature>
<evidence type="ECO:0000313" key="17">
    <source>
        <dbReference type="Proteomes" id="UP000238281"/>
    </source>
</evidence>
<sequence length="491" mass="54626">MSKKTVLIITDGIGHNSSCSFNAFCNAKKPTYDYLFKNVPYSLIHTYGEYVGLPDNQMGNSEVGHMTIGSGRVLYQDLVKIHLAIKNDTLKDNVIVKNTIEKSNNIHLIGLASDGGVHSHIDHIIALAKIAENKNKKVWLHLITDGRDVAPDCAKIYIEKVINVCNENIKIATVGGRYYGMDRDNRWDRVELAYNAIANATPKTKDNILDFIDNSYKNEIFDEFLIPTALDGYDGIKDGDGVIFCNFRSDRARELSSVFAKNDFKEFEKKPLNVQIASMTLYDKNIPIPVIFEKDNPTNTLAQVISDAGLSQLHTAETEKYAHVTFFFNGGVEEPFLNETRVLIPSPNVATYDLQPQMSAPKVGEAVRTAMKNQTDFIVVNFANGDMVGHTGVYEAAIKAVEAVDYELGLILEEAKKENYNVVLTSDHGNCEMMRDENGNTLTNHTVGDVYCFVIAQNVTKVKEGSLNNIAPTVLKLMGLDIPKEMDEPLI</sequence>
<feature type="binding site" evidence="9 13">
    <location>
        <position position="386"/>
    </location>
    <ligand>
        <name>Mn(2+)</name>
        <dbReference type="ChEBI" id="CHEBI:29035"/>
        <label>1</label>
    </ligand>
</feature>
<dbReference type="HAMAP" id="MF_01038">
    <property type="entry name" value="GpmI"/>
    <property type="match status" value="1"/>
</dbReference>
<feature type="binding site" evidence="9 13">
    <location>
        <position position="11"/>
    </location>
    <ligand>
        <name>Mn(2+)</name>
        <dbReference type="ChEBI" id="CHEBI:29035"/>
        <label>2</label>
    </ligand>
</feature>
<dbReference type="InterPro" id="IPR011258">
    <property type="entry name" value="BPG-indep_PGM_N"/>
</dbReference>
<feature type="binding site" evidence="9 13">
    <location>
        <position position="428"/>
    </location>
    <ligand>
        <name>Mn(2+)</name>
        <dbReference type="ChEBI" id="CHEBI:29035"/>
        <label>2</label>
    </ligand>
</feature>
<dbReference type="Proteomes" id="UP000238281">
    <property type="component" value="Unassembled WGS sequence"/>
</dbReference>
<dbReference type="EMBL" id="NXGE01000005">
    <property type="protein sequence ID" value="PRM93948.1"/>
    <property type="molecule type" value="Genomic_DNA"/>
</dbReference>
<dbReference type="InterPro" id="IPR017850">
    <property type="entry name" value="Alkaline_phosphatase_core_sf"/>
</dbReference>
<feature type="binding site" evidence="9 12">
    <location>
        <begin position="248"/>
        <end position="251"/>
    </location>
    <ligand>
        <name>substrate</name>
    </ligand>
</feature>
<dbReference type="STRING" id="28198.GCA_001572855_01484"/>